<dbReference type="CDD" id="cd00146">
    <property type="entry name" value="PKD"/>
    <property type="match status" value="1"/>
</dbReference>
<feature type="domain" description="PKD" evidence="2">
    <location>
        <begin position="76"/>
        <end position="124"/>
    </location>
</feature>
<evidence type="ECO:0000256" key="1">
    <source>
        <dbReference type="SAM" id="SignalP"/>
    </source>
</evidence>
<dbReference type="RefSeq" id="WP_387963288.1">
    <property type="nucleotide sequence ID" value="NZ_JBHSGP010000014.1"/>
</dbReference>
<dbReference type="SUPFAM" id="SSF49299">
    <property type="entry name" value="PKD domain"/>
    <property type="match status" value="1"/>
</dbReference>
<organism evidence="3 4">
    <name type="scientific">Geojedonia litorea</name>
    <dbReference type="NCBI Taxonomy" id="1268269"/>
    <lineage>
        <taxon>Bacteria</taxon>
        <taxon>Pseudomonadati</taxon>
        <taxon>Bacteroidota</taxon>
        <taxon>Flavobacteriia</taxon>
        <taxon>Flavobacteriales</taxon>
        <taxon>Flavobacteriaceae</taxon>
        <taxon>Geojedonia</taxon>
    </lineage>
</organism>
<dbReference type="Proteomes" id="UP001595953">
    <property type="component" value="Unassembled WGS sequence"/>
</dbReference>
<sequence>MKNKTNILFKTTMLCLSLLTASFISSCVGDELFRDDLPEAGSQVDNFLPTADFSYVPDANDFKTIKFTNLATESNTFLWDFGSGATSTAQDPSHTFAGEGSYPVTLTASDANGESASKTIQVEVVDLFVPLTPTIINGDMEDSSNGWKISFSNGWSGNGFESSSDGSWLRYDGTDNGSKTRGAKWNMTRSAAEWTTSNTRHAYQAIVVSPNWEYTLEFEYAIKDDAATDPIGGRRVVAEILDGHFTDGVDAYNQSQAGGALLTYVGSEVKGKTVFTTVKVDFTSNASGLVSIWLWAVTPVDLYVDNVKVYPKL</sequence>
<dbReference type="InterPro" id="IPR013783">
    <property type="entry name" value="Ig-like_fold"/>
</dbReference>
<dbReference type="InterPro" id="IPR022409">
    <property type="entry name" value="PKD/Chitinase_dom"/>
</dbReference>
<keyword evidence="1" id="KW-0732">Signal</keyword>
<keyword evidence="4" id="KW-1185">Reference proteome</keyword>
<feature type="signal peptide" evidence="1">
    <location>
        <begin position="1"/>
        <end position="26"/>
    </location>
</feature>
<proteinExistence type="predicted"/>
<dbReference type="InterPro" id="IPR035986">
    <property type="entry name" value="PKD_dom_sf"/>
</dbReference>
<dbReference type="Gene3D" id="2.60.40.10">
    <property type="entry name" value="Immunoglobulins"/>
    <property type="match status" value="1"/>
</dbReference>
<dbReference type="PROSITE" id="PS50093">
    <property type="entry name" value="PKD"/>
    <property type="match status" value="1"/>
</dbReference>
<reference evidence="4" key="1">
    <citation type="journal article" date="2019" name="Int. J. Syst. Evol. Microbiol.">
        <title>The Global Catalogue of Microorganisms (GCM) 10K type strain sequencing project: providing services to taxonomists for standard genome sequencing and annotation.</title>
        <authorList>
            <consortium name="The Broad Institute Genomics Platform"/>
            <consortium name="The Broad Institute Genome Sequencing Center for Infectious Disease"/>
            <person name="Wu L."/>
            <person name="Ma J."/>
        </authorList>
    </citation>
    <scope>NUCLEOTIDE SEQUENCE [LARGE SCALE GENOMIC DNA]</scope>
    <source>
        <strain evidence="4">CCUG 63682</strain>
    </source>
</reference>
<feature type="chain" id="PRO_5047460857" evidence="1">
    <location>
        <begin position="27"/>
        <end position="313"/>
    </location>
</feature>
<gene>
    <name evidence="3" type="ORF">ACFO5O_09835</name>
</gene>
<evidence type="ECO:0000313" key="4">
    <source>
        <dbReference type="Proteomes" id="UP001595953"/>
    </source>
</evidence>
<name>A0ABV9N2Y7_9FLAO</name>
<dbReference type="Pfam" id="PF18911">
    <property type="entry name" value="PKD_4"/>
    <property type="match status" value="1"/>
</dbReference>
<dbReference type="InterPro" id="IPR000601">
    <property type="entry name" value="PKD_dom"/>
</dbReference>
<comment type="caution">
    <text evidence="3">The sequence shown here is derived from an EMBL/GenBank/DDBJ whole genome shotgun (WGS) entry which is preliminary data.</text>
</comment>
<protein>
    <submittedName>
        <fullName evidence="3">PKD domain-containing protein</fullName>
    </submittedName>
</protein>
<dbReference type="SMART" id="SM00089">
    <property type="entry name" value="PKD"/>
    <property type="match status" value="1"/>
</dbReference>
<evidence type="ECO:0000259" key="2">
    <source>
        <dbReference type="PROSITE" id="PS50093"/>
    </source>
</evidence>
<dbReference type="PROSITE" id="PS51257">
    <property type="entry name" value="PROKAR_LIPOPROTEIN"/>
    <property type="match status" value="1"/>
</dbReference>
<dbReference type="EMBL" id="JBHSGP010000014">
    <property type="protein sequence ID" value="MFC4722622.1"/>
    <property type="molecule type" value="Genomic_DNA"/>
</dbReference>
<evidence type="ECO:0000313" key="3">
    <source>
        <dbReference type="EMBL" id="MFC4722622.1"/>
    </source>
</evidence>
<accession>A0ABV9N2Y7</accession>